<protein>
    <submittedName>
        <fullName evidence="1">Uncharacterized protein</fullName>
    </submittedName>
</protein>
<gene>
    <name evidence="1" type="ORF">DPMN_130991</name>
</gene>
<dbReference type="EMBL" id="JAIWYP010000005">
    <property type="protein sequence ID" value="KAH3829003.1"/>
    <property type="molecule type" value="Genomic_DNA"/>
</dbReference>
<reference evidence="1" key="1">
    <citation type="journal article" date="2019" name="bioRxiv">
        <title>The Genome of the Zebra Mussel, Dreissena polymorpha: A Resource for Invasive Species Research.</title>
        <authorList>
            <person name="McCartney M.A."/>
            <person name="Auch B."/>
            <person name="Kono T."/>
            <person name="Mallez S."/>
            <person name="Zhang Y."/>
            <person name="Obille A."/>
            <person name="Becker A."/>
            <person name="Abrahante J.E."/>
            <person name="Garbe J."/>
            <person name="Badalamenti J.P."/>
            <person name="Herman A."/>
            <person name="Mangelson H."/>
            <person name="Liachko I."/>
            <person name="Sullivan S."/>
            <person name="Sone E.D."/>
            <person name="Koren S."/>
            <person name="Silverstein K.A.T."/>
            <person name="Beckman K.B."/>
            <person name="Gohl D.M."/>
        </authorList>
    </citation>
    <scope>NUCLEOTIDE SEQUENCE</scope>
    <source>
        <strain evidence="1">Duluth1</strain>
        <tissue evidence="1">Whole animal</tissue>
    </source>
</reference>
<dbReference type="Proteomes" id="UP000828390">
    <property type="component" value="Unassembled WGS sequence"/>
</dbReference>
<organism evidence="1 2">
    <name type="scientific">Dreissena polymorpha</name>
    <name type="common">Zebra mussel</name>
    <name type="synonym">Mytilus polymorpha</name>
    <dbReference type="NCBI Taxonomy" id="45954"/>
    <lineage>
        <taxon>Eukaryota</taxon>
        <taxon>Metazoa</taxon>
        <taxon>Spiralia</taxon>
        <taxon>Lophotrochozoa</taxon>
        <taxon>Mollusca</taxon>
        <taxon>Bivalvia</taxon>
        <taxon>Autobranchia</taxon>
        <taxon>Heteroconchia</taxon>
        <taxon>Euheterodonta</taxon>
        <taxon>Imparidentia</taxon>
        <taxon>Neoheterodontei</taxon>
        <taxon>Myida</taxon>
        <taxon>Dreissenoidea</taxon>
        <taxon>Dreissenidae</taxon>
        <taxon>Dreissena</taxon>
    </lineage>
</organism>
<evidence type="ECO:0000313" key="2">
    <source>
        <dbReference type="Proteomes" id="UP000828390"/>
    </source>
</evidence>
<proteinExistence type="predicted"/>
<sequence>MHQAELSQNAVAIKSPLTYQQFVILNTISTVSSRAALSGAFSTVTRTSPYPGA</sequence>
<comment type="caution">
    <text evidence="1">The sequence shown here is derived from an EMBL/GenBank/DDBJ whole genome shotgun (WGS) entry which is preliminary data.</text>
</comment>
<dbReference type="AlphaFoldDB" id="A0A9D4H7P8"/>
<evidence type="ECO:0000313" key="1">
    <source>
        <dbReference type="EMBL" id="KAH3829003.1"/>
    </source>
</evidence>
<name>A0A9D4H7P8_DREPO</name>
<reference evidence="1" key="2">
    <citation type="submission" date="2020-11" db="EMBL/GenBank/DDBJ databases">
        <authorList>
            <person name="McCartney M.A."/>
            <person name="Auch B."/>
            <person name="Kono T."/>
            <person name="Mallez S."/>
            <person name="Becker A."/>
            <person name="Gohl D.M."/>
            <person name="Silverstein K.A.T."/>
            <person name="Koren S."/>
            <person name="Bechman K.B."/>
            <person name="Herman A."/>
            <person name="Abrahante J.E."/>
            <person name="Garbe J."/>
        </authorList>
    </citation>
    <scope>NUCLEOTIDE SEQUENCE</scope>
    <source>
        <strain evidence="1">Duluth1</strain>
        <tissue evidence="1">Whole animal</tissue>
    </source>
</reference>
<keyword evidence="2" id="KW-1185">Reference proteome</keyword>
<accession>A0A9D4H7P8</accession>